<keyword evidence="12 17" id="KW-0239">DNA-directed DNA polymerase</keyword>
<dbReference type="InterPro" id="IPR008918">
    <property type="entry name" value="HhH2"/>
</dbReference>
<keyword evidence="10 17" id="KW-0378">Hydrolase</keyword>
<evidence type="ECO:0000256" key="8">
    <source>
        <dbReference type="ARBA" id="ARBA00022722"/>
    </source>
</evidence>
<feature type="domain" description="DNA-directed DNA polymerase family A palm" evidence="21">
    <location>
        <begin position="681"/>
        <end position="891"/>
    </location>
</feature>
<evidence type="ECO:0000256" key="15">
    <source>
        <dbReference type="ARBA" id="ARBA00049244"/>
    </source>
</evidence>
<dbReference type="EMBL" id="FNGI01000011">
    <property type="protein sequence ID" value="SDM08635.1"/>
    <property type="molecule type" value="Genomic_DNA"/>
</dbReference>
<reference evidence="22 23" key="1">
    <citation type="submission" date="2016-10" db="EMBL/GenBank/DDBJ databases">
        <authorList>
            <person name="de Groot N.N."/>
        </authorList>
    </citation>
    <scope>NUCLEOTIDE SEQUENCE [LARGE SCALE GENOMIC DNA]</scope>
    <source>
        <strain evidence="22 23">DSM 14789</strain>
    </source>
</reference>
<dbReference type="Gene3D" id="3.30.420.10">
    <property type="entry name" value="Ribonuclease H-like superfamily/Ribonuclease H"/>
    <property type="match status" value="1"/>
</dbReference>
<evidence type="ECO:0000256" key="16">
    <source>
        <dbReference type="NCBIfam" id="TIGR00593"/>
    </source>
</evidence>
<evidence type="ECO:0000259" key="21">
    <source>
        <dbReference type="SMART" id="SM00482"/>
    </source>
</evidence>
<dbReference type="EC" id="2.7.7.7" evidence="3 16"/>
<dbReference type="GO" id="GO:0008409">
    <property type="term" value="F:5'-3' exonuclease activity"/>
    <property type="evidence" value="ECO:0007669"/>
    <property type="project" value="UniProtKB-UniRule"/>
</dbReference>
<dbReference type="PANTHER" id="PTHR10133">
    <property type="entry name" value="DNA POLYMERASE I"/>
    <property type="match status" value="1"/>
</dbReference>
<keyword evidence="8" id="KW-0540">Nuclease</keyword>
<keyword evidence="13 17" id="KW-0238">DNA-binding</keyword>
<evidence type="ECO:0000313" key="23">
    <source>
        <dbReference type="Proteomes" id="UP000198654"/>
    </source>
</evidence>
<dbReference type="OrthoDB" id="9806424at2"/>
<feature type="coiled-coil region" evidence="18">
    <location>
        <begin position="544"/>
        <end position="571"/>
    </location>
</feature>
<dbReference type="InterPro" id="IPR036279">
    <property type="entry name" value="5-3_exonuclease_C_sf"/>
</dbReference>
<dbReference type="InterPro" id="IPR002421">
    <property type="entry name" value="5-3_exonuclease"/>
</dbReference>
<dbReference type="Pfam" id="PF01612">
    <property type="entry name" value="DNA_pol_A_exo1"/>
    <property type="match status" value="1"/>
</dbReference>
<dbReference type="CDD" id="cd06139">
    <property type="entry name" value="DNA_polA_I_Ecoli_like_exo"/>
    <property type="match status" value="1"/>
</dbReference>
<dbReference type="Gene3D" id="3.30.70.370">
    <property type="match status" value="1"/>
</dbReference>
<dbReference type="InterPro" id="IPR012337">
    <property type="entry name" value="RNaseH-like_sf"/>
</dbReference>
<dbReference type="PROSITE" id="PS00447">
    <property type="entry name" value="DNA_POLYMERASE_A"/>
    <property type="match status" value="1"/>
</dbReference>
<protein>
    <recommendedName>
        <fullName evidence="4 16">DNA polymerase I</fullName>
        <ecNumber evidence="3 16">2.7.7.7</ecNumber>
    </recommendedName>
</protein>
<evidence type="ECO:0000256" key="11">
    <source>
        <dbReference type="ARBA" id="ARBA00022839"/>
    </source>
</evidence>
<dbReference type="Pfam" id="PF02739">
    <property type="entry name" value="5_3_exonuc_N"/>
    <property type="match status" value="1"/>
</dbReference>
<organism evidence="22 23">
    <name type="scientific">Modicisalibacter muralis</name>
    <dbReference type="NCBI Taxonomy" id="119000"/>
    <lineage>
        <taxon>Bacteria</taxon>
        <taxon>Pseudomonadati</taxon>
        <taxon>Pseudomonadota</taxon>
        <taxon>Gammaproteobacteria</taxon>
        <taxon>Oceanospirillales</taxon>
        <taxon>Halomonadaceae</taxon>
        <taxon>Modicisalibacter</taxon>
    </lineage>
</organism>
<dbReference type="InterPro" id="IPR036397">
    <property type="entry name" value="RNaseH_sf"/>
</dbReference>
<proteinExistence type="inferred from homology"/>
<dbReference type="SMART" id="SM00474">
    <property type="entry name" value="35EXOc"/>
    <property type="match status" value="1"/>
</dbReference>
<keyword evidence="11 17" id="KW-0269">Exonuclease</keyword>
<keyword evidence="14 17" id="KW-0234">DNA repair</keyword>
<dbReference type="FunFam" id="3.40.50.1010:FF:000001">
    <property type="entry name" value="DNA polymerase I"/>
    <property type="match status" value="1"/>
</dbReference>
<evidence type="ECO:0000256" key="9">
    <source>
        <dbReference type="ARBA" id="ARBA00022763"/>
    </source>
</evidence>
<evidence type="ECO:0000256" key="3">
    <source>
        <dbReference type="ARBA" id="ARBA00012417"/>
    </source>
</evidence>
<evidence type="ECO:0000313" key="22">
    <source>
        <dbReference type="EMBL" id="SDM08635.1"/>
    </source>
</evidence>
<dbReference type="GO" id="GO:0006302">
    <property type="term" value="P:double-strand break repair"/>
    <property type="evidence" value="ECO:0007669"/>
    <property type="project" value="TreeGrafter"/>
</dbReference>
<dbReference type="CDD" id="cd09859">
    <property type="entry name" value="PIN_53EXO"/>
    <property type="match status" value="1"/>
</dbReference>
<evidence type="ECO:0000256" key="4">
    <source>
        <dbReference type="ARBA" id="ARBA00020311"/>
    </source>
</evidence>
<evidence type="ECO:0000256" key="13">
    <source>
        <dbReference type="ARBA" id="ARBA00023125"/>
    </source>
</evidence>
<dbReference type="GO" id="GO:0003887">
    <property type="term" value="F:DNA-directed DNA polymerase activity"/>
    <property type="evidence" value="ECO:0007669"/>
    <property type="project" value="UniProtKB-UniRule"/>
</dbReference>
<dbReference type="InterPro" id="IPR002562">
    <property type="entry name" value="3'-5'_exonuclease_dom"/>
</dbReference>
<dbReference type="InterPro" id="IPR020045">
    <property type="entry name" value="DNA_polI_H3TH"/>
</dbReference>
<dbReference type="SMART" id="SM00279">
    <property type="entry name" value="HhH2"/>
    <property type="match status" value="1"/>
</dbReference>
<dbReference type="InterPro" id="IPR001098">
    <property type="entry name" value="DNA-dir_DNA_pol_A_palm_dom"/>
</dbReference>
<dbReference type="PANTHER" id="PTHR10133:SF27">
    <property type="entry name" value="DNA POLYMERASE NU"/>
    <property type="match status" value="1"/>
</dbReference>
<dbReference type="InterPro" id="IPR029060">
    <property type="entry name" value="PIN-like_dom_sf"/>
</dbReference>
<evidence type="ECO:0000256" key="6">
    <source>
        <dbReference type="ARBA" id="ARBA00022695"/>
    </source>
</evidence>
<evidence type="ECO:0000256" key="5">
    <source>
        <dbReference type="ARBA" id="ARBA00022679"/>
    </source>
</evidence>
<dbReference type="InterPro" id="IPR019760">
    <property type="entry name" value="DNA-dir_DNA_pol_A_CS"/>
</dbReference>
<keyword evidence="6 17" id="KW-0548">Nucleotidyltransferase</keyword>
<feature type="domain" description="3'-5' exonuclease" evidence="19">
    <location>
        <begin position="325"/>
        <end position="512"/>
    </location>
</feature>
<dbReference type="Pfam" id="PF01367">
    <property type="entry name" value="5_3_exonuc"/>
    <property type="match status" value="1"/>
</dbReference>
<dbReference type="RefSeq" id="WP_089730387.1">
    <property type="nucleotide sequence ID" value="NZ_FNGI01000011.1"/>
</dbReference>
<dbReference type="Gene3D" id="3.40.50.1010">
    <property type="entry name" value="5'-nuclease"/>
    <property type="match status" value="1"/>
</dbReference>
<dbReference type="SUPFAM" id="SSF47807">
    <property type="entry name" value="5' to 3' exonuclease, C-terminal subdomain"/>
    <property type="match status" value="1"/>
</dbReference>
<dbReference type="Gene3D" id="1.20.1060.10">
    <property type="entry name" value="Taq DNA Polymerase, Chain T, domain 4"/>
    <property type="match status" value="1"/>
</dbReference>
<dbReference type="NCBIfam" id="TIGR00593">
    <property type="entry name" value="pola"/>
    <property type="match status" value="1"/>
</dbReference>
<dbReference type="FunFam" id="1.10.150.20:FF:000003">
    <property type="entry name" value="DNA polymerase I"/>
    <property type="match status" value="1"/>
</dbReference>
<dbReference type="SMART" id="SM00482">
    <property type="entry name" value="POLAc"/>
    <property type="match status" value="1"/>
</dbReference>
<evidence type="ECO:0000256" key="17">
    <source>
        <dbReference type="RuleBase" id="RU004460"/>
    </source>
</evidence>
<accession>A0A1G9QE80</accession>
<evidence type="ECO:0000256" key="2">
    <source>
        <dbReference type="ARBA" id="ARBA00011541"/>
    </source>
</evidence>
<dbReference type="CDD" id="cd09898">
    <property type="entry name" value="H3TH_53EXO"/>
    <property type="match status" value="1"/>
</dbReference>
<evidence type="ECO:0000256" key="18">
    <source>
        <dbReference type="SAM" id="Coils"/>
    </source>
</evidence>
<dbReference type="STRING" id="119000.SAMN05661010_03317"/>
<dbReference type="SUPFAM" id="SSF53098">
    <property type="entry name" value="Ribonuclease H-like"/>
    <property type="match status" value="1"/>
</dbReference>
<feature type="domain" description="5'-3' exonuclease" evidence="20">
    <location>
        <begin position="4"/>
        <end position="265"/>
    </location>
</feature>
<evidence type="ECO:0000256" key="1">
    <source>
        <dbReference type="ARBA" id="ARBA00007705"/>
    </source>
</evidence>
<dbReference type="GO" id="GO:0006261">
    <property type="term" value="P:DNA-templated DNA replication"/>
    <property type="evidence" value="ECO:0007669"/>
    <property type="project" value="UniProtKB-UniRule"/>
</dbReference>
<keyword evidence="18" id="KW-0175">Coiled coil</keyword>
<dbReference type="SMART" id="SM00475">
    <property type="entry name" value="53EXOc"/>
    <property type="match status" value="1"/>
</dbReference>
<dbReference type="FunFam" id="1.10.150.20:FF:000002">
    <property type="entry name" value="DNA polymerase I"/>
    <property type="match status" value="1"/>
</dbReference>
<evidence type="ECO:0000256" key="10">
    <source>
        <dbReference type="ARBA" id="ARBA00022801"/>
    </source>
</evidence>
<evidence type="ECO:0000259" key="19">
    <source>
        <dbReference type="SMART" id="SM00474"/>
    </source>
</evidence>
<dbReference type="Proteomes" id="UP000198654">
    <property type="component" value="Unassembled WGS sequence"/>
</dbReference>
<keyword evidence="7 17" id="KW-0235">DNA replication</keyword>
<dbReference type="GO" id="GO:0008408">
    <property type="term" value="F:3'-5' exonuclease activity"/>
    <property type="evidence" value="ECO:0007669"/>
    <property type="project" value="UniProtKB-UniRule"/>
</dbReference>
<dbReference type="InterPro" id="IPR043502">
    <property type="entry name" value="DNA/RNA_pol_sf"/>
</dbReference>
<comment type="catalytic activity">
    <reaction evidence="15 17">
        <text>DNA(n) + a 2'-deoxyribonucleoside 5'-triphosphate = DNA(n+1) + diphosphate</text>
        <dbReference type="Rhea" id="RHEA:22508"/>
        <dbReference type="Rhea" id="RHEA-COMP:17339"/>
        <dbReference type="Rhea" id="RHEA-COMP:17340"/>
        <dbReference type="ChEBI" id="CHEBI:33019"/>
        <dbReference type="ChEBI" id="CHEBI:61560"/>
        <dbReference type="ChEBI" id="CHEBI:173112"/>
        <dbReference type="EC" id="2.7.7.7"/>
    </reaction>
</comment>
<comment type="similarity">
    <text evidence="1 17">Belongs to the DNA polymerase type-A family.</text>
</comment>
<evidence type="ECO:0000256" key="12">
    <source>
        <dbReference type="ARBA" id="ARBA00022932"/>
    </source>
</evidence>
<evidence type="ECO:0000256" key="14">
    <source>
        <dbReference type="ARBA" id="ARBA00023204"/>
    </source>
</evidence>
<dbReference type="InterPro" id="IPR018320">
    <property type="entry name" value="DNA_polymerase_1"/>
</dbReference>
<dbReference type="GO" id="GO:0003677">
    <property type="term" value="F:DNA binding"/>
    <property type="evidence" value="ECO:0007669"/>
    <property type="project" value="UniProtKB-UniRule"/>
</dbReference>
<dbReference type="SUPFAM" id="SSF88723">
    <property type="entry name" value="PIN domain-like"/>
    <property type="match status" value="1"/>
</dbReference>
<dbReference type="Gene3D" id="1.10.150.20">
    <property type="entry name" value="5' to 3' exonuclease, C-terminal subdomain"/>
    <property type="match status" value="2"/>
</dbReference>
<dbReference type="FunFam" id="1.20.1060.10:FF:000001">
    <property type="entry name" value="DNA polymerase I"/>
    <property type="match status" value="1"/>
</dbReference>
<comment type="subunit">
    <text evidence="2">Single-chain monomer with multiple functions.</text>
</comment>
<sequence>MADTPIVLVDGSSYLYRAFHALPPLTTSQGKPTGAVKGVLNMLKSLIKQYPNSPMAVVFDAKGKTFRDELFEQYKAHRPPMPDDLRGQVEPLHACVKALGLPLLCVEGVEADDVIGTLARHATEAGRNAVISTGDKDMAQLVNGHITLVNTMKDETLDIAGVNAKFGLPPELIIDYLALMGDKVDNIPGVPGVGAKTALGLLQGVGGLDAIYAELDKVATLPIRGAKSLPKKLEENREQAFLSYKLATIKTDCNLPVGLGDLDIAHPDREALLELYRELEFKAWLAELLAGRDKGVDDVDSGGTPSADDDSLPEDVTLAKPVRDDHTLLTQAAFDEWLARLKSAEVFCFDLETTSLNYMEAEIVGVGLALEPGEAAYIPLAHDYLDAPEQLDRNAVLAALKPLLEDPAKGKIGQNLKYDISVLARYAIRVVGPLTDTMLESYVLNSTATRHDMDSLALKYLGEKTISFEEIAGKGVKQLTFNQIALEQAVPYACEDADVTLRLHRELRPRVEAEGRLSEVLDTLERPLIPVLSRMERGGVALDVTRLHKQSQELEGRIRELEKEAFEIAGREFNLGSPKQLCEILFDEQKIPVLKKTPKGAPSTAEAVLEELALDYPLPKVIMAHRGLTKLKSTYTDKLPLLVNKATGRIHTSYHQAVTATGRLSSSDPNLQNIPIRTEEGRKIRQAFIARPGYRIVAADYSQIELRIMAHLSEDKGLLDAFAENRDIHSATAAEVFGVALESVLPDQRRSAKAINFGLIYGMSAWGLGKQLHIERSQAQTYIDRYFDRYPGVARFMNDTRSQAAEDGFVETVSGRRLYLPEINSRQHARRQAAERTAINAPMQGTAADIIKRAMIDVDAWLTPLTGASEFDAMMVMQVHDELVFEVKESQVGDFIGAVKQRMQNAAELRVPLIVEAEVGDNWDEAH</sequence>
<keyword evidence="23" id="KW-1185">Reference proteome</keyword>
<keyword evidence="9 17" id="KW-0227">DNA damage</keyword>
<dbReference type="InterPro" id="IPR020046">
    <property type="entry name" value="5-3_exonucl_a-hlix_arch_N"/>
</dbReference>
<keyword evidence="5 17" id="KW-0808">Transferase</keyword>
<dbReference type="InterPro" id="IPR002298">
    <property type="entry name" value="DNA_polymerase_A"/>
</dbReference>
<dbReference type="FunFam" id="3.30.420.10:FF:000026">
    <property type="entry name" value="DNA polymerase I"/>
    <property type="match status" value="1"/>
</dbReference>
<dbReference type="NCBIfam" id="NF004397">
    <property type="entry name" value="PRK05755.1"/>
    <property type="match status" value="1"/>
</dbReference>
<dbReference type="Pfam" id="PF00476">
    <property type="entry name" value="DNA_pol_A"/>
    <property type="match status" value="1"/>
</dbReference>
<dbReference type="PRINTS" id="PR00868">
    <property type="entry name" value="DNAPOLI"/>
</dbReference>
<dbReference type="SUPFAM" id="SSF56672">
    <property type="entry name" value="DNA/RNA polymerases"/>
    <property type="match status" value="1"/>
</dbReference>
<evidence type="ECO:0000256" key="7">
    <source>
        <dbReference type="ARBA" id="ARBA00022705"/>
    </source>
</evidence>
<gene>
    <name evidence="17" type="primary">polA</name>
    <name evidence="22" type="ORF">SAMN05661010_03317</name>
</gene>
<name>A0A1G9QE80_9GAMM</name>
<dbReference type="CDD" id="cd08637">
    <property type="entry name" value="DNA_pol_A_pol_I_C"/>
    <property type="match status" value="1"/>
</dbReference>
<evidence type="ECO:0000259" key="20">
    <source>
        <dbReference type="SMART" id="SM00475"/>
    </source>
</evidence>
<comment type="function">
    <text evidence="17">In addition to polymerase activity, this DNA polymerase exhibits 3'-5' and 5'-3' exonuclease activity.</text>
</comment>
<dbReference type="AlphaFoldDB" id="A0A1G9QE80"/>